<proteinExistence type="inferred from homology"/>
<keyword evidence="2 9" id="KW-0240">DNA-directed RNA polymerase</keyword>
<dbReference type="OrthoDB" id="19606at2759"/>
<keyword evidence="6 9" id="KW-0235">DNA replication</keyword>
<evidence type="ECO:0000256" key="6">
    <source>
        <dbReference type="ARBA" id="ARBA00022705"/>
    </source>
</evidence>
<dbReference type="GO" id="GO:0005658">
    <property type="term" value="C:alpha DNA polymerase:primase complex"/>
    <property type="evidence" value="ECO:0007669"/>
    <property type="project" value="UniProtKB-ARBA"/>
</dbReference>
<evidence type="ECO:0000256" key="1">
    <source>
        <dbReference type="ARBA" id="ARBA00009762"/>
    </source>
</evidence>
<dbReference type="STRING" id="478820.A0A196SDH4"/>
<dbReference type="Proteomes" id="UP000078348">
    <property type="component" value="Unassembled WGS sequence"/>
</dbReference>
<accession>A0A196SDH4</accession>
<evidence type="ECO:0000313" key="11">
    <source>
        <dbReference type="EMBL" id="OAO14361.1"/>
    </source>
</evidence>
<dbReference type="PANTHER" id="PTHR10536">
    <property type="entry name" value="DNA PRIMASE SMALL SUBUNIT"/>
    <property type="match status" value="1"/>
</dbReference>
<organism evidence="11 12">
    <name type="scientific">Blastocystis sp. subtype 1 (strain ATCC 50177 / NandII)</name>
    <dbReference type="NCBI Taxonomy" id="478820"/>
    <lineage>
        <taxon>Eukaryota</taxon>
        <taxon>Sar</taxon>
        <taxon>Stramenopiles</taxon>
        <taxon>Bigyra</taxon>
        <taxon>Opalozoa</taxon>
        <taxon>Opalinata</taxon>
        <taxon>Blastocystidae</taxon>
        <taxon>Blastocystis</taxon>
    </lineage>
</organism>
<evidence type="ECO:0000256" key="10">
    <source>
        <dbReference type="SAM" id="MobiDB-lite"/>
    </source>
</evidence>
<name>A0A196SDH4_BLAHN</name>
<dbReference type="InterPro" id="IPR014052">
    <property type="entry name" value="DNA_primase_ssu_euk/arc"/>
</dbReference>
<evidence type="ECO:0000256" key="9">
    <source>
        <dbReference type="RuleBase" id="RU003514"/>
    </source>
</evidence>
<dbReference type="CDD" id="cd04860">
    <property type="entry name" value="AE_Prim_S"/>
    <property type="match status" value="1"/>
</dbReference>
<evidence type="ECO:0000256" key="7">
    <source>
        <dbReference type="ARBA" id="ARBA00022723"/>
    </source>
</evidence>
<gene>
    <name evidence="11" type="ORF">AV274_3951</name>
</gene>
<dbReference type="NCBIfam" id="TIGR00335">
    <property type="entry name" value="primase_sml"/>
    <property type="match status" value="1"/>
</dbReference>
<evidence type="ECO:0000313" key="12">
    <source>
        <dbReference type="Proteomes" id="UP000078348"/>
    </source>
</evidence>
<evidence type="ECO:0000256" key="4">
    <source>
        <dbReference type="ARBA" id="ARBA00022679"/>
    </source>
</evidence>
<sequence>MSSEKREGEEVEVDGEKRPKQDTPHHFDLDTLKHFYGNTLFPAEAFYEWLTYAHGKDNSIHEDFRKRELSMTLEGDLYIRYQGYSNAEELRKDLVRRTPIKIDIGGMYNLPMSQKTSDVFKPVARELIFDIDMDDYSPIRHCCTGANICRKCWPFMMNAMKVMKYILKERFGFKQLLFVFSGRRGVHVWVCDKRARQLTDAQRKAIVDYISFSKTSYKVDYNLHECAKMLRGFFERDILGEDGQDVLRYNPALETAAKKEFGNVDLVEVFQKQRCLPLVECLPSNFSRMNKEKLTSDTIDKVILTFTFPRLDKNVSLLRHHLLKSPFIVHPKSCRFCCPIDPDRIEEFDPFLVPCLDEVFESEEALKKYNEYVAMFREKFLPALKKECCIEDGKARGEEANESELF</sequence>
<evidence type="ECO:0000256" key="8">
    <source>
        <dbReference type="ARBA" id="ARBA00023163"/>
    </source>
</evidence>
<keyword evidence="4 9" id="KW-0808">Transferase</keyword>
<dbReference type="Gene3D" id="3.90.920.10">
    <property type="entry name" value="DNA primase, PRIM domain"/>
    <property type="match status" value="1"/>
</dbReference>
<keyword evidence="5" id="KW-0548">Nucleotidyltransferase</keyword>
<keyword evidence="3 9" id="KW-0639">Primosome</keyword>
<dbReference type="SUPFAM" id="SSF56747">
    <property type="entry name" value="Prim-pol domain"/>
    <property type="match status" value="1"/>
</dbReference>
<protein>
    <recommendedName>
        <fullName evidence="9">DNA primase</fullName>
        <ecNumber evidence="9">2.7.7.-</ecNumber>
    </recommendedName>
</protein>
<dbReference type="InterPro" id="IPR002755">
    <property type="entry name" value="DNA_primase_S"/>
</dbReference>
<keyword evidence="12" id="KW-1185">Reference proteome</keyword>
<evidence type="ECO:0000256" key="3">
    <source>
        <dbReference type="ARBA" id="ARBA00022515"/>
    </source>
</evidence>
<dbReference type="EMBL" id="LXWW01000255">
    <property type="protein sequence ID" value="OAO14361.1"/>
    <property type="molecule type" value="Genomic_DNA"/>
</dbReference>
<dbReference type="GO" id="GO:0003899">
    <property type="term" value="F:DNA-directed RNA polymerase activity"/>
    <property type="evidence" value="ECO:0007669"/>
    <property type="project" value="InterPro"/>
</dbReference>
<comment type="caution">
    <text evidence="11">The sequence shown here is derived from an EMBL/GenBank/DDBJ whole genome shotgun (WGS) entry which is preliminary data.</text>
</comment>
<dbReference type="Pfam" id="PF01896">
    <property type="entry name" value="DNA_primase_S"/>
    <property type="match status" value="1"/>
</dbReference>
<dbReference type="EC" id="2.7.7.-" evidence="9"/>
<dbReference type="GO" id="GO:0006269">
    <property type="term" value="P:DNA replication, synthesis of primer"/>
    <property type="evidence" value="ECO:0007669"/>
    <property type="project" value="UniProtKB-KW"/>
</dbReference>
<dbReference type="AlphaFoldDB" id="A0A196SDH4"/>
<reference evidence="11 12" key="1">
    <citation type="submission" date="2016-05" db="EMBL/GenBank/DDBJ databases">
        <title>Nuclear genome of Blastocystis sp. subtype 1 NandII.</title>
        <authorList>
            <person name="Gentekaki E."/>
            <person name="Curtis B."/>
            <person name="Stairs C."/>
            <person name="Eme L."/>
            <person name="Herman E."/>
            <person name="Klimes V."/>
            <person name="Arias M.C."/>
            <person name="Elias M."/>
            <person name="Hilliou F."/>
            <person name="Klute M."/>
            <person name="Malik S.-B."/>
            <person name="Pightling A."/>
            <person name="Rachubinski R."/>
            <person name="Salas D."/>
            <person name="Schlacht A."/>
            <person name="Suga H."/>
            <person name="Archibald J."/>
            <person name="Ball S.G."/>
            <person name="Clark G."/>
            <person name="Dacks J."/>
            <person name="Van Der Giezen M."/>
            <person name="Tsaousis A."/>
            <person name="Roger A."/>
        </authorList>
    </citation>
    <scope>NUCLEOTIDE SEQUENCE [LARGE SCALE GENOMIC DNA]</scope>
    <source>
        <strain evidence="12">ATCC 50177 / NandII</strain>
    </source>
</reference>
<keyword evidence="8" id="KW-0804">Transcription</keyword>
<dbReference type="GO" id="GO:0046872">
    <property type="term" value="F:metal ion binding"/>
    <property type="evidence" value="ECO:0007669"/>
    <property type="project" value="UniProtKB-KW"/>
</dbReference>
<keyword evidence="7" id="KW-0479">Metal-binding</keyword>
<evidence type="ECO:0000256" key="5">
    <source>
        <dbReference type="ARBA" id="ARBA00022695"/>
    </source>
</evidence>
<feature type="region of interest" description="Disordered" evidence="10">
    <location>
        <begin position="1"/>
        <end position="25"/>
    </location>
</feature>
<comment type="similarity">
    <text evidence="1 9">Belongs to the eukaryotic-type primase small subunit family.</text>
</comment>
<evidence type="ECO:0000256" key="2">
    <source>
        <dbReference type="ARBA" id="ARBA00022478"/>
    </source>
</evidence>